<dbReference type="EMBL" id="JAWRVI010000291">
    <property type="protein sequence ID" value="KAK4068675.1"/>
    <property type="molecule type" value="Genomic_DNA"/>
</dbReference>
<organism evidence="1 2">
    <name type="scientific">Purpureocillium lilacinum</name>
    <name type="common">Paecilomyces lilacinus</name>
    <dbReference type="NCBI Taxonomy" id="33203"/>
    <lineage>
        <taxon>Eukaryota</taxon>
        <taxon>Fungi</taxon>
        <taxon>Dikarya</taxon>
        <taxon>Ascomycota</taxon>
        <taxon>Pezizomycotina</taxon>
        <taxon>Sordariomycetes</taxon>
        <taxon>Hypocreomycetidae</taxon>
        <taxon>Hypocreales</taxon>
        <taxon>Ophiocordycipitaceae</taxon>
        <taxon>Purpureocillium</taxon>
    </lineage>
</organism>
<comment type="caution">
    <text evidence="1">The sequence shown here is derived from an EMBL/GenBank/DDBJ whole genome shotgun (WGS) entry which is preliminary data.</text>
</comment>
<proteinExistence type="predicted"/>
<evidence type="ECO:0000313" key="2">
    <source>
        <dbReference type="Proteomes" id="UP001287286"/>
    </source>
</evidence>
<accession>A0ABR0BD91</accession>
<dbReference type="Proteomes" id="UP001287286">
    <property type="component" value="Unassembled WGS sequence"/>
</dbReference>
<reference evidence="1 2" key="1">
    <citation type="journal article" date="2024" name="Microbiol. Resour. Announc.">
        <title>Genome annotations for the ascomycete fungi Trichoderma harzianum, Trichoderma aggressivum, and Purpureocillium lilacinum.</title>
        <authorList>
            <person name="Beijen E.P.W."/>
            <person name="Ohm R.A."/>
        </authorList>
    </citation>
    <scope>NUCLEOTIDE SEQUENCE [LARGE SCALE GENOMIC DNA]</scope>
    <source>
        <strain evidence="1 2">CBS 150709</strain>
    </source>
</reference>
<protein>
    <submittedName>
        <fullName evidence="1">Uncharacterized protein</fullName>
    </submittedName>
</protein>
<name>A0ABR0BD91_PURLI</name>
<gene>
    <name evidence="1" type="ORF">Purlil1_13735</name>
</gene>
<sequence length="170" mass="19838">MGKDLVDKLARRVTTGAYLCLLTDDTGGDHEWIKGNVLKSSRPYRKITNPNEIVMLHSNITLNIQNIISPAETQIMTSPNRLFDVVKRTKNPVPDWSLHINWEKDEDVMSYMCESGYPNDDRYVRKILNSQPFFWAKSRGVIEWREVEVCLPGGRLMKREWCIPESERPW</sequence>
<keyword evidence="2" id="KW-1185">Reference proteome</keyword>
<evidence type="ECO:0000313" key="1">
    <source>
        <dbReference type="EMBL" id="KAK4068675.1"/>
    </source>
</evidence>